<accession>S9UH32</accession>
<evidence type="ECO:0000313" key="2">
    <source>
        <dbReference type="EMBL" id="EPY28044.1"/>
    </source>
</evidence>
<keyword evidence="3" id="KW-1185">Reference proteome</keyword>
<reference evidence="2 3" key="1">
    <citation type="journal article" date="2013" name="PLoS ONE">
        <title>Predicting the Proteins of Angomonas deanei, Strigomonas culicis and Their Respective Endosymbionts Reveals New Aspects of the Trypanosomatidae Family.</title>
        <authorList>
            <person name="Motta M.C."/>
            <person name="Martins A.C."/>
            <person name="de Souza S.S."/>
            <person name="Catta-Preta C.M."/>
            <person name="Silva R."/>
            <person name="Klein C.C."/>
            <person name="de Almeida L.G."/>
            <person name="de Lima Cunha O."/>
            <person name="Ciapina L.P."/>
            <person name="Brocchi M."/>
            <person name="Colabardini A.C."/>
            <person name="de Araujo Lima B."/>
            <person name="Machado C.R."/>
            <person name="de Almeida Soares C.M."/>
            <person name="Probst C.M."/>
            <person name="de Menezes C.B."/>
            <person name="Thompson C.E."/>
            <person name="Bartholomeu D.C."/>
            <person name="Gradia D.F."/>
            <person name="Pavoni D.P."/>
            <person name="Grisard E.C."/>
            <person name="Fantinatti-Garboggini F."/>
            <person name="Marchini F.K."/>
            <person name="Rodrigues-Luiz G.F."/>
            <person name="Wagner G."/>
            <person name="Goldman G.H."/>
            <person name="Fietto J.L."/>
            <person name="Elias M.C."/>
            <person name="Goldman M.H."/>
            <person name="Sagot M.F."/>
            <person name="Pereira M."/>
            <person name="Stoco P.H."/>
            <person name="de Mendonca-Neto R.P."/>
            <person name="Teixeira S.M."/>
            <person name="Maciel T.E."/>
            <person name="de Oliveira Mendes T.A."/>
            <person name="Urmenyi T.P."/>
            <person name="de Souza W."/>
            <person name="Schenkman S."/>
            <person name="de Vasconcelos A.T."/>
        </authorList>
    </citation>
    <scope>NUCLEOTIDE SEQUENCE [LARGE SCALE GENOMIC DNA]</scope>
</reference>
<proteinExistence type="predicted"/>
<sequence>MTTAEEIGPGGVDHAGRPVFIATDHTRYAASTDRELTDQEQLAWKTFQLWRSSLSIERRDSVYLEIINSDFTNFRLSYHIMGTPYPLIEPNPGISDTVTCVRWYEHLFSFAVAYGYTYWIRSKASTRTARFMPSSRLLIGTGTFLLTEICFWYRSNFRLAGYLPNDYECRKYGVLESKERLERKKQLWTKYADYKREWCRRFDYHVYGIRPGENWGLFSACWLPSWEPMFCKKTDYPPRKNPYFLSSTPLRELFTEGVPYNYMEKVDSIPAVKAKPELKYMFHSPLEAGKAVREQR</sequence>
<name>S9UH32_9TRYP</name>
<evidence type="ECO:0000259" key="1">
    <source>
        <dbReference type="Pfam" id="PF10785"/>
    </source>
</evidence>
<gene>
    <name evidence="2" type="ORF">STCU_05329</name>
</gene>
<organism evidence="2 3">
    <name type="scientific">Strigomonas culicis</name>
    <dbReference type="NCBI Taxonomy" id="28005"/>
    <lineage>
        <taxon>Eukaryota</taxon>
        <taxon>Discoba</taxon>
        <taxon>Euglenozoa</taxon>
        <taxon>Kinetoplastea</taxon>
        <taxon>Metakinetoplastina</taxon>
        <taxon>Trypanosomatida</taxon>
        <taxon>Trypanosomatidae</taxon>
        <taxon>Strigomonadinae</taxon>
        <taxon>Strigomonas</taxon>
    </lineage>
</organism>
<dbReference type="InterPro" id="IPR019721">
    <property type="entry name" value="NADH-UbQ_OxRdtase_su21_N"/>
</dbReference>
<dbReference type="Proteomes" id="UP000015354">
    <property type="component" value="Unassembled WGS sequence"/>
</dbReference>
<comment type="caution">
    <text evidence="2">The sequence shown here is derived from an EMBL/GenBank/DDBJ whole genome shotgun (WGS) entry which is preliminary data.</text>
</comment>
<dbReference type="OrthoDB" id="268913at2759"/>
<dbReference type="AlphaFoldDB" id="S9UH32"/>
<feature type="domain" description="NADH-ubiquinone oxidoreductase 21kDa subunit N-terminal" evidence="1">
    <location>
        <begin position="83"/>
        <end position="163"/>
    </location>
</feature>
<evidence type="ECO:0000313" key="3">
    <source>
        <dbReference type="Proteomes" id="UP000015354"/>
    </source>
</evidence>
<dbReference type="Pfam" id="PF10785">
    <property type="entry name" value="NADH-u_ox-rdase"/>
    <property type="match status" value="1"/>
</dbReference>
<protein>
    <recommendedName>
        <fullName evidence="1">NADH-ubiquinone oxidoreductase 21kDa subunit N-terminal domain-containing protein</fullName>
    </recommendedName>
</protein>
<dbReference type="EMBL" id="ATMH01005329">
    <property type="protein sequence ID" value="EPY28044.1"/>
    <property type="molecule type" value="Genomic_DNA"/>
</dbReference>